<keyword evidence="1" id="KW-0472">Membrane</keyword>
<dbReference type="Proteomes" id="UP000295724">
    <property type="component" value="Unassembled WGS sequence"/>
</dbReference>
<feature type="transmembrane region" description="Helical" evidence="1">
    <location>
        <begin position="152"/>
        <end position="172"/>
    </location>
</feature>
<feature type="transmembrane region" description="Helical" evidence="1">
    <location>
        <begin position="334"/>
        <end position="356"/>
    </location>
</feature>
<feature type="domain" description="Acyltransferase 3" evidence="2">
    <location>
        <begin position="11"/>
        <end position="353"/>
    </location>
</feature>
<reference evidence="3 4" key="1">
    <citation type="submission" date="2019-03" db="EMBL/GenBank/DDBJ databases">
        <title>Genomic Encyclopedia of Type Strains, Phase IV (KMG-IV): sequencing the most valuable type-strain genomes for metagenomic binning, comparative biology and taxonomic classification.</title>
        <authorList>
            <person name="Goeker M."/>
        </authorList>
    </citation>
    <scope>NUCLEOTIDE SEQUENCE [LARGE SCALE GENOMIC DNA]</scope>
    <source>
        <strain evidence="3 4">DSM 25488</strain>
    </source>
</reference>
<accession>A0A4R6XUA6</accession>
<evidence type="ECO:0000313" key="4">
    <source>
        <dbReference type="Proteomes" id="UP000295724"/>
    </source>
</evidence>
<dbReference type="PANTHER" id="PTHR36927">
    <property type="entry name" value="BLR4337 PROTEIN"/>
    <property type="match status" value="1"/>
</dbReference>
<dbReference type="GO" id="GO:0016747">
    <property type="term" value="F:acyltransferase activity, transferring groups other than amino-acyl groups"/>
    <property type="evidence" value="ECO:0007669"/>
    <property type="project" value="InterPro"/>
</dbReference>
<name>A0A4R6XUA6_9GAMM</name>
<dbReference type="EMBL" id="SNZB01000001">
    <property type="protein sequence ID" value="TDR23572.1"/>
    <property type="molecule type" value="Genomic_DNA"/>
</dbReference>
<dbReference type="InterPro" id="IPR002656">
    <property type="entry name" value="Acyl_transf_3_dom"/>
</dbReference>
<sequence length="370" mass="42546">MNVDSNQKRYHYMDNLRALAMLAGVVFHASLAYSPMLHFFWLSADKQSAASIDVMAWFSHLFRMPLFFLIAGFFAMLLIEKRGVLAMVGNRAMRVLVPLTIFLPLVLLSIGAGINWAGTHVENPSPALAFIYQMMQSKTGGTQPINLAHLWFLYYLCFMYVILVLLNQIKFFHVQWLQRVLKPWVLMVVFPLLLVPVFYSIPAPHPAPEGLMPLLWPFGFYGLFFLVGALLFKQQTLIDQLDKYFYPLLGAGLSSYVYFVYRMPAADGNLLMAIAESITAVAMTWVCMIAGKRWLNQPSKSFRYIADSSYWIYLIHMPVLFMIQYVLLDQDWNLWFELALSVLVTMIIGLLTYALFVRWSPIGWLLNGKR</sequence>
<gene>
    <name evidence="3" type="ORF">C8D91_0435</name>
</gene>
<feature type="transmembrane region" description="Helical" evidence="1">
    <location>
        <begin position="310"/>
        <end position="328"/>
    </location>
</feature>
<feature type="transmembrane region" description="Helical" evidence="1">
    <location>
        <begin position="18"/>
        <end position="41"/>
    </location>
</feature>
<proteinExistence type="predicted"/>
<keyword evidence="1" id="KW-1133">Transmembrane helix</keyword>
<feature type="transmembrane region" description="Helical" evidence="1">
    <location>
        <begin position="95"/>
        <end position="118"/>
    </location>
</feature>
<comment type="caution">
    <text evidence="3">The sequence shown here is derived from an EMBL/GenBank/DDBJ whole genome shotgun (WGS) entry which is preliminary data.</text>
</comment>
<keyword evidence="1" id="KW-0812">Transmembrane</keyword>
<dbReference type="PANTHER" id="PTHR36927:SF1">
    <property type="entry name" value="MDO-LIKE PROTEIN"/>
    <property type="match status" value="1"/>
</dbReference>
<dbReference type="AlphaFoldDB" id="A0A4R6XUA6"/>
<evidence type="ECO:0000256" key="1">
    <source>
        <dbReference type="SAM" id="Phobius"/>
    </source>
</evidence>
<feature type="transmembrane region" description="Helical" evidence="1">
    <location>
        <begin position="61"/>
        <end position="79"/>
    </location>
</feature>
<dbReference type="Pfam" id="PF01757">
    <property type="entry name" value="Acyl_transf_3"/>
    <property type="match status" value="1"/>
</dbReference>
<feature type="transmembrane region" description="Helical" evidence="1">
    <location>
        <begin position="214"/>
        <end position="232"/>
    </location>
</feature>
<dbReference type="InterPro" id="IPR050623">
    <property type="entry name" value="Glucan_succinyl_AcylTrfase"/>
</dbReference>
<feature type="transmembrane region" description="Helical" evidence="1">
    <location>
        <begin position="184"/>
        <end position="202"/>
    </location>
</feature>
<dbReference type="RefSeq" id="WP_099017797.1">
    <property type="nucleotide sequence ID" value="NZ_NIHB01000001.1"/>
</dbReference>
<feature type="transmembrane region" description="Helical" evidence="1">
    <location>
        <begin position="244"/>
        <end position="264"/>
    </location>
</feature>
<evidence type="ECO:0000313" key="3">
    <source>
        <dbReference type="EMBL" id="TDR23572.1"/>
    </source>
</evidence>
<keyword evidence="4" id="KW-1185">Reference proteome</keyword>
<evidence type="ECO:0000259" key="2">
    <source>
        <dbReference type="Pfam" id="PF01757"/>
    </source>
</evidence>
<organism evidence="3 4">
    <name type="scientific">Marinicella litoralis</name>
    <dbReference type="NCBI Taxonomy" id="644220"/>
    <lineage>
        <taxon>Bacteria</taxon>
        <taxon>Pseudomonadati</taxon>
        <taxon>Pseudomonadota</taxon>
        <taxon>Gammaproteobacteria</taxon>
        <taxon>Lysobacterales</taxon>
        <taxon>Marinicellaceae</taxon>
        <taxon>Marinicella</taxon>
    </lineage>
</organism>
<feature type="transmembrane region" description="Helical" evidence="1">
    <location>
        <begin position="270"/>
        <end position="290"/>
    </location>
</feature>
<dbReference type="OrthoDB" id="341887at2"/>
<protein>
    <submittedName>
        <fullName evidence="3">Glucan biosynthesis protein C</fullName>
    </submittedName>
</protein>